<reference evidence="2 3" key="1">
    <citation type="submission" date="2012-08" db="EMBL/GenBank/DDBJ databases">
        <title>Oryza genome evolution.</title>
        <authorList>
            <person name="Wing R.A."/>
        </authorList>
    </citation>
    <scope>NUCLEOTIDE SEQUENCE</scope>
</reference>
<accession>A0A0D9VSQ0</accession>
<name>A0A0D9VSQ0_9ORYZ</name>
<dbReference type="Proteomes" id="UP000032180">
    <property type="component" value="Chromosome 3"/>
</dbReference>
<sequence>MAHASQNAGRTWGESATWTEAISRCAAGSEQPRERAALDFVGSRARAPPPTPSPPPLAPRHLPPRVWPSPPLAVIYRLLLFLRVRLSPPPPPTPRRGFLGVERASGHAHSCARRRLVAPIPKLSAVSLSLETGGSRLLVAGRIPARGGRGGVLGAAFMQVADWVQHMLF</sequence>
<evidence type="ECO:0000313" key="2">
    <source>
        <dbReference type="EnsemblPlants" id="LPERR03G11550.1"/>
    </source>
</evidence>
<keyword evidence="3" id="KW-1185">Reference proteome</keyword>
<feature type="region of interest" description="Disordered" evidence="1">
    <location>
        <begin position="25"/>
        <end position="59"/>
    </location>
</feature>
<feature type="compositionally biased region" description="Pro residues" evidence="1">
    <location>
        <begin position="47"/>
        <end position="58"/>
    </location>
</feature>
<dbReference type="HOGENOM" id="CLU_1580795_0_0_1"/>
<reference evidence="2" key="3">
    <citation type="submission" date="2015-04" db="UniProtKB">
        <authorList>
            <consortium name="EnsemblPlants"/>
        </authorList>
    </citation>
    <scope>IDENTIFICATION</scope>
</reference>
<evidence type="ECO:0000256" key="1">
    <source>
        <dbReference type="SAM" id="MobiDB-lite"/>
    </source>
</evidence>
<protein>
    <submittedName>
        <fullName evidence="2">Uncharacterized protein</fullName>
    </submittedName>
</protein>
<reference evidence="3" key="2">
    <citation type="submission" date="2013-12" db="EMBL/GenBank/DDBJ databases">
        <authorList>
            <person name="Yu Y."/>
            <person name="Lee S."/>
            <person name="de Baynast K."/>
            <person name="Wissotski M."/>
            <person name="Liu L."/>
            <person name="Talag J."/>
            <person name="Goicoechea J."/>
            <person name="Angelova A."/>
            <person name="Jetty R."/>
            <person name="Kudrna D."/>
            <person name="Golser W."/>
            <person name="Rivera L."/>
            <person name="Zhang J."/>
            <person name="Wing R."/>
        </authorList>
    </citation>
    <scope>NUCLEOTIDE SEQUENCE</scope>
</reference>
<organism evidence="2 3">
    <name type="scientific">Leersia perrieri</name>
    <dbReference type="NCBI Taxonomy" id="77586"/>
    <lineage>
        <taxon>Eukaryota</taxon>
        <taxon>Viridiplantae</taxon>
        <taxon>Streptophyta</taxon>
        <taxon>Embryophyta</taxon>
        <taxon>Tracheophyta</taxon>
        <taxon>Spermatophyta</taxon>
        <taxon>Magnoliopsida</taxon>
        <taxon>Liliopsida</taxon>
        <taxon>Poales</taxon>
        <taxon>Poaceae</taxon>
        <taxon>BOP clade</taxon>
        <taxon>Oryzoideae</taxon>
        <taxon>Oryzeae</taxon>
        <taxon>Oryzinae</taxon>
        <taxon>Leersia</taxon>
    </lineage>
</organism>
<dbReference type="Gramene" id="LPERR03G11550.1">
    <property type="protein sequence ID" value="LPERR03G11550.1"/>
    <property type="gene ID" value="LPERR03G11550"/>
</dbReference>
<dbReference type="EnsemblPlants" id="LPERR03G11550.1">
    <property type="protein sequence ID" value="LPERR03G11550.1"/>
    <property type="gene ID" value="LPERR03G11550"/>
</dbReference>
<proteinExistence type="predicted"/>
<evidence type="ECO:0000313" key="3">
    <source>
        <dbReference type="Proteomes" id="UP000032180"/>
    </source>
</evidence>
<dbReference type="AlphaFoldDB" id="A0A0D9VSQ0"/>